<keyword evidence="2" id="KW-1185">Reference proteome</keyword>
<dbReference type="Proteomes" id="UP000194137">
    <property type="component" value="Chromosome"/>
</dbReference>
<organism evidence="1 2">
    <name type="scientific">Pseudorhodoplanes sinuspersici</name>
    <dbReference type="NCBI Taxonomy" id="1235591"/>
    <lineage>
        <taxon>Bacteria</taxon>
        <taxon>Pseudomonadati</taxon>
        <taxon>Pseudomonadota</taxon>
        <taxon>Alphaproteobacteria</taxon>
        <taxon>Hyphomicrobiales</taxon>
        <taxon>Pseudorhodoplanes</taxon>
    </lineage>
</organism>
<dbReference type="EMBL" id="CP021112">
    <property type="protein sequence ID" value="ARQ01492.1"/>
    <property type="molecule type" value="Genomic_DNA"/>
</dbReference>
<evidence type="ECO:0000313" key="1">
    <source>
        <dbReference type="EMBL" id="ARQ01492.1"/>
    </source>
</evidence>
<dbReference type="AlphaFoldDB" id="A0A1W6ZVU4"/>
<reference evidence="1 2" key="1">
    <citation type="submission" date="2017-05" db="EMBL/GenBank/DDBJ databases">
        <title>Full genome sequence of Pseudorhodoplanes sinuspersici.</title>
        <authorList>
            <person name="Dastgheib S.M.M."/>
            <person name="Shavandi M."/>
            <person name="Tirandaz H."/>
        </authorList>
    </citation>
    <scope>NUCLEOTIDE SEQUENCE [LARGE SCALE GENOMIC DNA]</scope>
    <source>
        <strain evidence="1 2">RIPI110</strain>
    </source>
</reference>
<dbReference type="KEGG" id="psin:CAK95_22070"/>
<gene>
    <name evidence="1" type="ORF">CAK95_22070</name>
</gene>
<evidence type="ECO:0000313" key="2">
    <source>
        <dbReference type="Proteomes" id="UP000194137"/>
    </source>
</evidence>
<sequence>MAFSKKSLALGLAGILTVAATTPSFAQRWEPWAAGAAGFAAGTVIGSAAATARAYGPGGYAYGYAPGYDAYAYQPGASYPDNYYGTGQYGHYDSGFLDCATDGQYNRTDYSAC</sequence>
<dbReference type="RefSeq" id="WP_086089883.1">
    <property type="nucleotide sequence ID" value="NZ_CP021112.1"/>
</dbReference>
<name>A0A1W6ZVU4_9HYPH</name>
<proteinExistence type="predicted"/>
<protein>
    <submittedName>
        <fullName evidence="1">Uncharacterized protein</fullName>
    </submittedName>
</protein>
<accession>A0A1W6ZVU4</accession>